<dbReference type="PANTHER" id="PTHR40045:SF1">
    <property type="entry name" value="YQCI_YCGG FAMILY PROTEIN"/>
    <property type="match status" value="1"/>
</dbReference>
<dbReference type="AlphaFoldDB" id="A0A7W6NCZ1"/>
<evidence type="ECO:0008006" key="3">
    <source>
        <dbReference type="Google" id="ProtNLM"/>
    </source>
</evidence>
<dbReference type="Proteomes" id="UP000547011">
    <property type="component" value="Unassembled WGS sequence"/>
</dbReference>
<comment type="caution">
    <text evidence="1">The sequence shown here is derived from an EMBL/GenBank/DDBJ whole genome shotgun (WGS) entry which is preliminary data.</text>
</comment>
<reference evidence="1 2" key="1">
    <citation type="submission" date="2020-08" db="EMBL/GenBank/DDBJ databases">
        <title>Genomic Encyclopedia of Type Strains, Phase IV (KMG-IV): sequencing the most valuable type-strain genomes for metagenomic binning, comparative biology and taxonomic classification.</title>
        <authorList>
            <person name="Goeker M."/>
        </authorList>
    </citation>
    <scope>NUCLEOTIDE SEQUENCE [LARGE SCALE GENOMIC DNA]</scope>
    <source>
        <strain evidence="1 2">DSM 23447</strain>
    </source>
</reference>
<sequence>MRPDPSSALAEFISGPDFPCVGAKSALGKGQLKTFVARSIDSAWNDLDIQDQLMQFAWAYKQQPTLFTSYAVIFEGPLGLDEADFESCLWQRVQSLTEKDNWRGQRPDSRVSTDPDDPHFSLSFGGEAFFVVGLHPRASRPARRFAYPTMVFNLHDQFETLREQQRYEKLRSSILERDMELAGSLNPMLARHGTVSEARQYSGRVVSHDWQCPYHRGAAKPAAVDPLAAKERH</sequence>
<evidence type="ECO:0000313" key="1">
    <source>
        <dbReference type="EMBL" id="MBB4053458.1"/>
    </source>
</evidence>
<protein>
    <recommendedName>
        <fullName evidence="3">YqcI/YcgG family protein</fullName>
    </recommendedName>
</protein>
<dbReference type="NCBIfam" id="NF041366">
    <property type="entry name" value="GntA_guanitoxin"/>
    <property type="match status" value="1"/>
</dbReference>
<dbReference type="EMBL" id="JACIEW010000008">
    <property type="protein sequence ID" value="MBB4053458.1"/>
    <property type="molecule type" value="Genomic_DNA"/>
</dbReference>
<gene>
    <name evidence="1" type="ORF">GGR20_003118</name>
</gene>
<accession>A0A7W6NCZ1</accession>
<dbReference type="InterPro" id="IPR014988">
    <property type="entry name" value="Uncharacterised_YqcI/YcgG"/>
</dbReference>
<dbReference type="PANTHER" id="PTHR40045">
    <property type="entry name" value="YCGG FAMILY PROTEIN"/>
    <property type="match status" value="1"/>
</dbReference>
<proteinExistence type="predicted"/>
<dbReference type="RefSeq" id="WP_183312238.1">
    <property type="nucleotide sequence ID" value="NZ_JACIEW010000008.1"/>
</dbReference>
<name>A0A7W6NCZ1_9HYPH</name>
<organism evidence="1 2">
    <name type="scientific">Devosia subaequoris</name>
    <dbReference type="NCBI Taxonomy" id="395930"/>
    <lineage>
        <taxon>Bacteria</taxon>
        <taxon>Pseudomonadati</taxon>
        <taxon>Pseudomonadota</taxon>
        <taxon>Alphaproteobacteria</taxon>
        <taxon>Hyphomicrobiales</taxon>
        <taxon>Devosiaceae</taxon>
        <taxon>Devosia</taxon>
    </lineage>
</organism>
<evidence type="ECO:0000313" key="2">
    <source>
        <dbReference type="Proteomes" id="UP000547011"/>
    </source>
</evidence>
<keyword evidence="2" id="KW-1185">Reference proteome</keyword>
<dbReference type="Pfam" id="PF08892">
    <property type="entry name" value="YqcI_YcgG"/>
    <property type="match status" value="1"/>
</dbReference>